<protein>
    <submittedName>
        <fullName evidence="1">Uncharacterized protein</fullName>
    </submittedName>
</protein>
<proteinExistence type="predicted"/>
<dbReference type="EMBL" id="BART01025254">
    <property type="protein sequence ID" value="GAG98631.1"/>
    <property type="molecule type" value="Genomic_DNA"/>
</dbReference>
<comment type="caution">
    <text evidence="1">The sequence shown here is derived from an EMBL/GenBank/DDBJ whole genome shotgun (WGS) entry which is preliminary data.</text>
</comment>
<reference evidence="1" key="1">
    <citation type="journal article" date="2014" name="Front. Microbiol.">
        <title>High frequency of phylogenetically diverse reductive dehalogenase-homologous genes in deep subseafloor sedimentary metagenomes.</title>
        <authorList>
            <person name="Kawai M."/>
            <person name="Futagami T."/>
            <person name="Toyoda A."/>
            <person name="Takaki Y."/>
            <person name="Nishi S."/>
            <person name="Hori S."/>
            <person name="Arai W."/>
            <person name="Tsubouchi T."/>
            <person name="Morono Y."/>
            <person name="Uchiyama I."/>
            <person name="Ito T."/>
            <person name="Fujiyama A."/>
            <person name="Inagaki F."/>
            <person name="Takami H."/>
        </authorList>
    </citation>
    <scope>NUCLEOTIDE SEQUENCE</scope>
    <source>
        <strain evidence="1">Expedition CK06-06</strain>
    </source>
</reference>
<evidence type="ECO:0000313" key="1">
    <source>
        <dbReference type="EMBL" id="GAG98631.1"/>
    </source>
</evidence>
<dbReference type="AlphaFoldDB" id="X1DQE2"/>
<organism evidence="1">
    <name type="scientific">marine sediment metagenome</name>
    <dbReference type="NCBI Taxonomy" id="412755"/>
    <lineage>
        <taxon>unclassified sequences</taxon>
        <taxon>metagenomes</taxon>
        <taxon>ecological metagenomes</taxon>
    </lineage>
</organism>
<gene>
    <name evidence="1" type="ORF">S01H4_45372</name>
</gene>
<name>X1DQE2_9ZZZZ</name>
<accession>X1DQE2</accession>
<sequence>MDHDQLLDYMFIGKVDKNWLKYWLEDKYKTQAGDRKVKSIAYAYEMELRKKITDKHHLMIDNIFTIKEAFSNITLIEAIAINKRQLEKWITEPRKEPLDDDEWHEVLNEAINYHINNWTSSMKNLNKNKK</sequence>